<dbReference type="KEGG" id="bph:Bphy_5245"/>
<proteinExistence type="predicted"/>
<organism evidence="3 4">
    <name type="scientific">Paraburkholderia phymatum (strain DSM 17167 / CIP 108236 / LMG 21445 / STM815)</name>
    <name type="common">Burkholderia phymatum</name>
    <dbReference type="NCBI Taxonomy" id="391038"/>
    <lineage>
        <taxon>Bacteria</taxon>
        <taxon>Pseudomonadati</taxon>
        <taxon>Pseudomonadota</taxon>
        <taxon>Betaproteobacteria</taxon>
        <taxon>Burkholderiales</taxon>
        <taxon>Burkholderiaceae</taxon>
        <taxon>Paraburkholderia</taxon>
    </lineage>
</organism>
<dbReference type="SUPFAM" id="SSF53756">
    <property type="entry name" value="UDP-Glycosyltransferase/glycogen phosphorylase"/>
    <property type="match status" value="1"/>
</dbReference>
<dbReference type="RefSeq" id="WP_012404491.1">
    <property type="nucleotide sequence ID" value="NC_010623.1"/>
</dbReference>
<name>B2JMT4_PARP8</name>
<keyword evidence="1" id="KW-0328">Glycosyltransferase</keyword>
<dbReference type="eggNOG" id="COG0859">
    <property type="taxonomic scope" value="Bacteria"/>
</dbReference>
<dbReference type="CDD" id="cd03789">
    <property type="entry name" value="GT9_LPS_heptosyltransferase"/>
    <property type="match status" value="1"/>
</dbReference>
<dbReference type="Pfam" id="PF01075">
    <property type="entry name" value="Glyco_transf_9"/>
    <property type="match status" value="1"/>
</dbReference>
<reference evidence="4" key="1">
    <citation type="journal article" date="2014" name="Stand. Genomic Sci.">
        <title>Complete genome sequence of Burkholderia phymatum STM815(T), a broad host range and efficient nitrogen-fixing symbiont of Mimosa species.</title>
        <authorList>
            <person name="Moulin L."/>
            <person name="Klonowska A."/>
            <person name="Caroline B."/>
            <person name="Booth K."/>
            <person name="Vriezen J.A."/>
            <person name="Melkonian R."/>
            <person name="James E.K."/>
            <person name="Young J.P."/>
            <person name="Bena G."/>
            <person name="Hauser L."/>
            <person name="Land M."/>
            <person name="Kyrpides N."/>
            <person name="Bruce D."/>
            <person name="Chain P."/>
            <person name="Copeland A."/>
            <person name="Pitluck S."/>
            <person name="Woyke T."/>
            <person name="Lizotte-Waniewski M."/>
            <person name="Bristow J."/>
            <person name="Riley M."/>
        </authorList>
    </citation>
    <scope>NUCLEOTIDE SEQUENCE [LARGE SCALE GENOMIC DNA]</scope>
    <source>
        <strain evidence="4">DSM 17167 / CIP 108236 / LMG 21445 / STM815</strain>
    </source>
</reference>
<protein>
    <submittedName>
        <fullName evidence="3">Glycosyl transferase family 9</fullName>
    </submittedName>
</protein>
<evidence type="ECO:0000313" key="3">
    <source>
        <dbReference type="EMBL" id="ACC74327.1"/>
    </source>
</evidence>
<dbReference type="Proteomes" id="UP000001192">
    <property type="component" value="Chromosome 2"/>
</dbReference>
<dbReference type="GO" id="GO:0005829">
    <property type="term" value="C:cytosol"/>
    <property type="evidence" value="ECO:0007669"/>
    <property type="project" value="TreeGrafter"/>
</dbReference>
<gene>
    <name evidence="3" type="ordered locus">Bphy_5245</name>
</gene>
<dbReference type="GO" id="GO:0009244">
    <property type="term" value="P:lipopolysaccharide core region biosynthetic process"/>
    <property type="evidence" value="ECO:0007669"/>
    <property type="project" value="TreeGrafter"/>
</dbReference>
<evidence type="ECO:0000313" key="4">
    <source>
        <dbReference type="Proteomes" id="UP000001192"/>
    </source>
</evidence>
<dbReference type="EMBL" id="CP001044">
    <property type="protein sequence ID" value="ACC74327.1"/>
    <property type="molecule type" value="Genomic_DNA"/>
</dbReference>
<dbReference type="HOGENOM" id="CLU_038371_0_1_4"/>
<dbReference type="STRING" id="391038.Bphy_5245"/>
<dbReference type="InterPro" id="IPR002201">
    <property type="entry name" value="Glyco_trans_9"/>
</dbReference>
<dbReference type="PANTHER" id="PTHR30160:SF1">
    <property type="entry name" value="LIPOPOLYSACCHARIDE 1,2-N-ACETYLGLUCOSAMINETRANSFERASE-RELATED"/>
    <property type="match status" value="1"/>
</dbReference>
<dbReference type="Gene3D" id="3.40.50.2000">
    <property type="entry name" value="Glycogen Phosphorylase B"/>
    <property type="match status" value="2"/>
</dbReference>
<keyword evidence="4" id="KW-1185">Reference proteome</keyword>
<dbReference type="GO" id="GO:0008713">
    <property type="term" value="F:ADP-heptose-lipopolysaccharide heptosyltransferase activity"/>
    <property type="evidence" value="ECO:0007669"/>
    <property type="project" value="TreeGrafter"/>
</dbReference>
<dbReference type="InterPro" id="IPR051199">
    <property type="entry name" value="LPS_LOS_Heptosyltrfase"/>
</dbReference>
<evidence type="ECO:0000256" key="1">
    <source>
        <dbReference type="ARBA" id="ARBA00022676"/>
    </source>
</evidence>
<dbReference type="AlphaFoldDB" id="B2JMT4"/>
<sequence length="379" mass="41069">MNSFIERLDPQRIVIFRALQLGDMLCSVPALRALRRAAPHAHIALVGLPWAQTFVDRYAGLLDELILFPGAIGFPEQREDDSALPAFIDAMRERHFDLAIQLHGSGGIANDIVCGFGACANAGFVQHDEVQRAGCFIEWPDTLAEPHRYLALTNAMGAPCESDTLSFDLNARDEAEYAALVAEHGIEAHRLVLMHPGAQLPSRRWPVARFAEVADALASYGWQIAVTGMAAEAELTAAVLGTMAAPALHLAGSTSLGSLAALVERARLVVCNDTGISHIAAAMRTPSVVIASGSDTLRWAPLDRERHRVLADYPPCRPCAFRECPYGHECALNVSVPQVVGAARAMLARDLRARPAPPCLLHERNTNVVPIREEVRHVA</sequence>
<dbReference type="CAZy" id="GT9">
    <property type="family name" value="Glycosyltransferase Family 9"/>
</dbReference>
<dbReference type="PANTHER" id="PTHR30160">
    <property type="entry name" value="TETRAACYLDISACCHARIDE 4'-KINASE-RELATED"/>
    <property type="match status" value="1"/>
</dbReference>
<keyword evidence="2 3" id="KW-0808">Transferase</keyword>
<evidence type="ECO:0000256" key="2">
    <source>
        <dbReference type="ARBA" id="ARBA00022679"/>
    </source>
</evidence>
<accession>B2JMT4</accession>